<dbReference type="Pfam" id="PF02784">
    <property type="entry name" value="Orn_Arg_deC_N"/>
    <property type="match status" value="1"/>
</dbReference>
<evidence type="ECO:0000256" key="3">
    <source>
        <dbReference type="ARBA" id="ARBA00022793"/>
    </source>
</evidence>
<gene>
    <name evidence="12" type="primary">lysA</name>
    <name evidence="17" type="ORF">V757_07430</name>
</gene>
<evidence type="ECO:0000256" key="4">
    <source>
        <dbReference type="ARBA" id="ARBA00022898"/>
    </source>
</evidence>
<dbReference type="AlphaFoldDB" id="V8G2X3"/>
<dbReference type="FunFam" id="3.20.20.10:FF:000003">
    <property type="entry name" value="Diaminopimelate decarboxylase"/>
    <property type="match status" value="1"/>
</dbReference>
<name>V8G2X3_9BURK</name>
<dbReference type="Proteomes" id="UP000018766">
    <property type="component" value="Unassembled WGS sequence"/>
</dbReference>
<feature type="binding site" evidence="12">
    <location>
        <position position="289"/>
    </location>
    <ligand>
        <name>substrate</name>
    </ligand>
</feature>
<dbReference type="InterPro" id="IPR022644">
    <property type="entry name" value="De-COase2_N"/>
</dbReference>
<evidence type="ECO:0000259" key="16">
    <source>
        <dbReference type="Pfam" id="PF02784"/>
    </source>
</evidence>
<feature type="binding site" evidence="12">
    <location>
        <begin position="286"/>
        <end position="289"/>
    </location>
    <ligand>
        <name>pyridoxal 5'-phosphate</name>
        <dbReference type="ChEBI" id="CHEBI:597326"/>
    </ligand>
</feature>
<dbReference type="EMBL" id="AYSV01000087">
    <property type="protein sequence ID" value="ETD70790.1"/>
    <property type="molecule type" value="Genomic_DNA"/>
</dbReference>
<dbReference type="PANTHER" id="PTHR43727:SF2">
    <property type="entry name" value="GROUP IV DECARBOXYLASE"/>
    <property type="match status" value="1"/>
</dbReference>
<keyword evidence="4 12" id="KW-0663">Pyridoxal phosphate</keyword>
<evidence type="ECO:0000256" key="8">
    <source>
        <dbReference type="ARBA" id="ARBA00060643"/>
    </source>
</evidence>
<comment type="similarity">
    <text evidence="9 12">Belongs to the Orn/Lys/Arg decarboxylase class-II family. LysA subfamily.</text>
</comment>
<comment type="catalytic activity">
    <reaction evidence="7 12 14">
        <text>meso-2,6-diaminopimelate + H(+) = L-lysine + CO2</text>
        <dbReference type="Rhea" id="RHEA:15101"/>
        <dbReference type="ChEBI" id="CHEBI:15378"/>
        <dbReference type="ChEBI" id="CHEBI:16526"/>
        <dbReference type="ChEBI" id="CHEBI:32551"/>
        <dbReference type="ChEBI" id="CHEBI:57791"/>
        <dbReference type="EC" id="4.1.1.20"/>
    </reaction>
</comment>
<evidence type="ECO:0000256" key="12">
    <source>
        <dbReference type="HAMAP-Rule" id="MF_02120"/>
    </source>
</evidence>
<comment type="pathway">
    <text evidence="8 12 14">Amino-acid biosynthesis; L-lysine biosynthesis via DAP pathway; L-lysine from DL-2,6-diaminopimelate: step 1/1.</text>
</comment>
<keyword evidence="5 12" id="KW-0457">Lysine biosynthesis</keyword>
<dbReference type="PRINTS" id="PR01179">
    <property type="entry name" value="ODADCRBXLASE"/>
</dbReference>
<dbReference type="NCBIfam" id="TIGR01048">
    <property type="entry name" value="lysA"/>
    <property type="match status" value="1"/>
</dbReference>
<dbReference type="PROSITE" id="PS00879">
    <property type="entry name" value="ODR_DC_2_2"/>
    <property type="match status" value="1"/>
</dbReference>
<dbReference type="GO" id="GO:0009089">
    <property type="term" value="P:lysine biosynthetic process via diaminopimelate"/>
    <property type="evidence" value="ECO:0007669"/>
    <property type="project" value="UniProtKB-UniRule"/>
</dbReference>
<dbReference type="Gene3D" id="3.20.20.10">
    <property type="entry name" value="Alanine racemase"/>
    <property type="match status" value="1"/>
</dbReference>
<proteinExistence type="inferred from homology"/>
<dbReference type="Gene3D" id="2.40.37.10">
    <property type="entry name" value="Lyase, Ornithine Decarboxylase, Chain A, domain 1"/>
    <property type="match status" value="1"/>
</dbReference>
<dbReference type="RefSeq" id="WP_023951285.1">
    <property type="nucleotide sequence ID" value="NZ_AYSV01000087.1"/>
</dbReference>
<keyword evidence="3 12" id="KW-0210">Decarboxylase</keyword>
<protein>
    <recommendedName>
        <fullName evidence="11 12">Diaminopimelate decarboxylase</fullName>
        <shortName evidence="12">DAP decarboxylase</shortName>
        <shortName evidence="12">DAPDC</shortName>
        <ecNumber evidence="10 12">4.1.1.20</ecNumber>
    </recommendedName>
</protein>
<dbReference type="HAMAP" id="MF_02120">
    <property type="entry name" value="LysA"/>
    <property type="match status" value="1"/>
</dbReference>
<dbReference type="GO" id="GO:0030170">
    <property type="term" value="F:pyridoxal phosphate binding"/>
    <property type="evidence" value="ECO:0007669"/>
    <property type="project" value="UniProtKB-UniRule"/>
</dbReference>
<dbReference type="SUPFAM" id="SSF50621">
    <property type="entry name" value="Alanine racemase C-terminal domain-like"/>
    <property type="match status" value="1"/>
</dbReference>
<dbReference type="GO" id="GO:0008836">
    <property type="term" value="F:diaminopimelate decarboxylase activity"/>
    <property type="evidence" value="ECO:0007669"/>
    <property type="project" value="UniProtKB-UniRule"/>
</dbReference>
<evidence type="ECO:0000256" key="2">
    <source>
        <dbReference type="ARBA" id="ARBA00022605"/>
    </source>
</evidence>
<keyword evidence="2 12" id="KW-0028">Amino-acid biosynthesis</keyword>
<feature type="binding site" evidence="12">
    <location>
        <position position="384"/>
    </location>
    <ligand>
        <name>substrate</name>
    </ligand>
</feature>
<evidence type="ECO:0000256" key="7">
    <source>
        <dbReference type="ARBA" id="ARBA00050464"/>
    </source>
</evidence>
<comment type="cofactor">
    <cofactor evidence="1 12 13 14">
        <name>pyridoxal 5'-phosphate</name>
        <dbReference type="ChEBI" id="CHEBI:597326"/>
    </cofactor>
</comment>
<evidence type="ECO:0000256" key="14">
    <source>
        <dbReference type="RuleBase" id="RU003738"/>
    </source>
</evidence>
<dbReference type="OrthoDB" id="9802241at2"/>
<comment type="function">
    <text evidence="12">Specifically catalyzes the decarboxylation of meso-diaminopimelate (meso-DAP) to L-lysine.</text>
</comment>
<comment type="subunit">
    <text evidence="12">Homodimer.</text>
</comment>
<keyword evidence="18" id="KW-1185">Reference proteome</keyword>
<evidence type="ECO:0000256" key="9">
    <source>
        <dbReference type="ARBA" id="ARBA00060983"/>
    </source>
</evidence>
<evidence type="ECO:0000256" key="6">
    <source>
        <dbReference type="ARBA" id="ARBA00023239"/>
    </source>
</evidence>
<dbReference type="UniPathway" id="UPA00034">
    <property type="reaction ID" value="UER00027"/>
</dbReference>
<feature type="modified residue" description="N6-(pyridoxal phosphate)lysine" evidence="12 13">
    <location>
        <position position="70"/>
    </location>
</feature>
<dbReference type="SUPFAM" id="SSF51419">
    <property type="entry name" value="PLP-binding barrel"/>
    <property type="match status" value="1"/>
</dbReference>
<dbReference type="CDD" id="cd06828">
    <property type="entry name" value="PLPDE_III_DapDC"/>
    <property type="match status" value="1"/>
</dbReference>
<dbReference type="Pfam" id="PF00278">
    <property type="entry name" value="Orn_DAP_Arg_deC"/>
    <property type="match status" value="1"/>
</dbReference>
<feature type="binding site" evidence="12">
    <location>
        <position position="325"/>
    </location>
    <ligand>
        <name>substrate</name>
    </ligand>
</feature>
<evidence type="ECO:0000256" key="11">
    <source>
        <dbReference type="ARBA" id="ARBA00074972"/>
    </source>
</evidence>
<reference evidence="17 18" key="1">
    <citation type="submission" date="2013-11" db="EMBL/GenBank/DDBJ databases">
        <title>Genomic analysis of Pelistega sp. HM-7.</title>
        <authorList>
            <person name="Kumbhare S.V."/>
            <person name="Shetty S.A."/>
            <person name="Sharma O."/>
            <person name="Dhotre D.P."/>
        </authorList>
    </citation>
    <scope>NUCLEOTIDE SEQUENCE [LARGE SCALE GENOMIC DNA]</scope>
    <source>
        <strain evidence="17 18">HM-7</strain>
    </source>
</reference>
<organism evidence="17 18">
    <name type="scientific">Pelistega indica</name>
    <dbReference type="NCBI Taxonomy" id="1414851"/>
    <lineage>
        <taxon>Bacteria</taxon>
        <taxon>Pseudomonadati</taxon>
        <taxon>Pseudomonadota</taxon>
        <taxon>Betaproteobacteria</taxon>
        <taxon>Burkholderiales</taxon>
        <taxon>Alcaligenaceae</taxon>
        <taxon>Pelistega</taxon>
    </lineage>
</organism>
<dbReference type="PATRIC" id="fig|1414851.3.peg.1533"/>
<feature type="binding site" evidence="12">
    <location>
        <position position="384"/>
    </location>
    <ligand>
        <name>pyridoxal 5'-phosphate</name>
        <dbReference type="ChEBI" id="CHEBI:597326"/>
    </ligand>
</feature>
<feature type="active site" description="Proton donor" evidence="13">
    <location>
        <position position="356"/>
    </location>
</feature>
<dbReference type="InterPro" id="IPR022643">
    <property type="entry name" value="De-COase2_C"/>
</dbReference>
<sequence>MNTLPTPVGSPFFHYQDNQLFVENCSVNDIAKEFGTPLYVYSKAALKAHWQLYQQIIDTYKKVLVCYAVKANSNLAILHQFAQLGSGFDIVSGGELARALKAGADPQKIIFSGVGKQTWEIEAALNAGIKCFNIESIPELDLLAMVAQQLNKTAAISLRVNPDVDAKTHPYISTGLKENKFGVDINVAVSIYKKAQSLANIEIVGVDCHIGSQITKISPFADTADKLIALLDALKAEGIVLKHVDIGGGLGITYTDERPAKPVEMVNIVMQKLIQAGYGDVELILEPGRSLVGNIGILVAQVQFVKDTEAKNFAIVDAAMNDLIRPTLYDAYHGVLAVQEGKDKAKQTVDIVGPICESGDWLAKDRQLAVERGDYLVIESAGAYGFTMSSQYNTRPRAAEILVDGDQCHVIRERETIEQLLALEHIVD</sequence>
<comment type="caution">
    <text evidence="17">The sequence shown here is derived from an EMBL/GenBank/DDBJ whole genome shotgun (WGS) entry which is preliminary data.</text>
</comment>
<feature type="binding site" evidence="12">
    <location>
        <position position="249"/>
    </location>
    <ligand>
        <name>pyridoxal 5'-phosphate</name>
        <dbReference type="ChEBI" id="CHEBI:597326"/>
    </ligand>
</feature>
<feature type="domain" description="Orn/DAP/Arg decarboxylase 2 N-terminal" evidence="16">
    <location>
        <begin position="47"/>
        <end position="292"/>
    </location>
</feature>
<evidence type="ECO:0000256" key="5">
    <source>
        <dbReference type="ARBA" id="ARBA00023154"/>
    </source>
</evidence>
<dbReference type="PANTHER" id="PTHR43727">
    <property type="entry name" value="DIAMINOPIMELATE DECARBOXYLASE"/>
    <property type="match status" value="1"/>
</dbReference>
<evidence type="ECO:0000256" key="10">
    <source>
        <dbReference type="ARBA" id="ARBA00066427"/>
    </source>
</evidence>
<evidence type="ECO:0000313" key="17">
    <source>
        <dbReference type="EMBL" id="ETD70790.1"/>
    </source>
</evidence>
<dbReference type="InterPro" id="IPR029066">
    <property type="entry name" value="PLP-binding_barrel"/>
</dbReference>
<feature type="binding site" evidence="12">
    <location>
        <position position="329"/>
    </location>
    <ligand>
        <name>substrate</name>
    </ligand>
</feature>
<dbReference type="FunFam" id="2.40.37.10:FF:000003">
    <property type="entry name" value="Diaminopimelate decarboxylase"/>
    <property type="match status" value="1"/>
</dbReference>
<keyword evidence="6 12" id="KW-0456">Lyase</keyword>
<feature type="domain" description="Orn/DAP/Arg decarboxylase 2 C-terminal" evidence="15">
    <location>
        <begin position="39"/>
        <end position="382"/>
    </location>
</feature>
<feature type="binding site" evidence="12">
    <location>
        <position position="357"/>
    </location>
    <ligand>
        <name>substrate</name>
    </ligand>
</feature>
<evidence type="ECO:0000256" key="1">
    <source>
        <dbReference type="ARBA" id="ARBA00001933"/>
    </source>
</evidence>
<dbReference type="EC" id="4.1.1.20" evidence="10 12"/>
<dbReference type="InterPro" id="IPR009006">
    <property type="entry name" value="Ala_racemase/Decarboxylase_C"/>
</dbReference>
<dbReference type="InterPro" id="IPR002986">
    <property type="entry name" value="DAP_deCOOHase_LysA"/>
</dbReference>
<dbReference type="PRINTS" id="PR01181">
    <property type="entry name" value="DAPDCRBXLASE"/>
</dbReference>
<evidence type="ECO:0000259" key="15">
    <source>
        <dbReference type="Pfam" id="PF00278"/>
    </source>
</evidence>
<evidence type="ECO:0000313" key="18">
    <source>
        <dbReference type="Proteomes" id="UP000018766"/>
    </source>
</evidence>
<accession>V8G2X3</accession>
<dbReference type="InterPro" id="IPR022657">
    <property type="entry name" value="De-COase2_CS"/>
</dbReference>
<dbReference type="InterPro" id="IPR000183">
    <property type="entry name" value="Orn/DAP/Arg_de-COase"/>
</dbReference>
<evidence type="ECO:0000256" key="13">
    <source>
        <dbReference type="PIRSR" id="PIRSR600183-50"/>
    </source>
</evidence>